<reference evidence="11 12" key="1">
    <citation type="submission" date="2021-04" db="EMBL/GenBank/DDBJ databases">
        <title>Molecular and phenotypic characterization and identification of bacterial isolates recovered from the Anatolian ground squirrels (Spermophilus xanthoprymnus) and which have the potential to form a new species in the Campylobacter genus.</title>
        <authorList>
            <person name="Aydin F."/>
            <person name="Abay S."/>
            <person name="Kayman T."/>
            <person name="Karakaya E."/>
            <person name="Mustak H.K."/>
            <person name="Mustak I.B."/>
            <person name="Bilgin N."/>
            <person name="Duzler A."/>
            <person name="Sahin O."/>
            <person name="Guran O."/>
            <person name="Saticioglu I.B."/>
        </authorList>
    </citation>
    <scope>NUCLEOTIDE SEQUENCE [LARGE SCALE GENOMIC DNA]</scope>
    <source>
        <strain evidence="12">faydin-G24</strain>
    </source>
</reference>
<evidence type="ECO:0000313" key="11">
    <source>
        <dbReference type="EMBL" id="MBR8463966.1"/>
    </source>
</evidence>
<dbReference type="Proteomes" id="UP000682951">
    <property type="component" value="Unassembled WGS sequence"/>
</dbReference>
<comment type="caution">
    <text evidence="11">The sequence shown here is derived from an EMBL/GenBank/DDBJ whole genome shotgun (WGS) entry which is preliminary data.</text>
</comment>
<dbReference type="Pfam" id="PF03971">
    <property type="entry name" value="IDH"/>
    <property type="match status" value="1"/>
</dbReference>
<dbReference type="EC" id="1.1.1.42" evidence="2"/>
<dbReference type="RefSeq" id="WP_212141974.1">
    <property type="nucleotide sequence ID" value="NZ_JAGSSW010000004.1"/>
</dbReference>
<name>A0ABS5HIU7_9BACT</name>
<keyword evidence="7" id="KW-0521">NADP</keyword>
<comment type="similarity">
    <text evidence="10">Belongs to the monomeric-type IDH family.</text>
</comment>
<evidence type="ECO:0000256" key="3">
    <source>
        <dbReference type="ARBA" id="ARBA00022435"/>
    </source>
</evidence>
<dbReference type="InterPro" id="IPR004436">
    <property type="entry name" value="Isocitrate_DH_NADP_mono"/>
</dbReference>
<keyword evidence="8 11" id="KW-0560">Oxidoreductase</keyword>
<organism evidence="11 12">
    <name type="scientific">Campylobacter anatolicus</name>
    <dbReference type="NCBI Taxonomy" id="2829105"/>
    <lineage>
        <taxon>Bacteria</taxon>
        <taxon>Pseudomonadati</taxon>
        <taxon>Campylobacterota</taxon>
        <taxon>Epsilonproteobacteria</taxon>
        <taxon>Campylobacterales</taxon>
        <taxon>Campylobacteraceae</taxon>
        <taxon>Campylobacter</taxon>
    </lineage>
</organism>
<evidence type="ECO:0000313" key="12">
    <source>
        <dbReference type="Proteomes" id="UP000682951"/>
    </source>
</evidence>
<evidence type="ECO:0000256" key="7">
    <source>
        <dbReference type="ARBA" id="ARBA00022857"/>
    </source>
</evidence>
<dbReference type="SUPFAM" id="SSF53659">
    <property type="entry name" value="Isocitrate/Isopropylmalate dehydrogenase-like"/>
    <property type="match status" value="1"/>
</dbReference>
<comment type="cofactor">
    <cofactor evidence="1">
        <name>Mg(2+)</name>
        <dbReference type="ChEBI" id="CHEBI:18420"/>
    </cofactor>
</comment>
<evidence type="ECO:0000256" key="10">
    <source>
        <dbReference type="ARBA" id="ARBA00046318"/>
    </source>
</evidence>
<sequence>MSDVIIWTKTDEAPLFASYSLLPILRTFLGKVDINLQVKDISLAGRILANFSDILWLDICDDLEFLGQMTENKSANIIKLPNISATIPQLNLAISELQNKGFKLPEYPNEIKNEIDKNVIDRYAKVLGSAVNPVLRQGNSDRRCVKAVKEYARANPHSNGVWDESVKTRVAYMNSGDFYSNERSVICEKDDTFFINFISKDGTNTTLKELKVLKDEIIDATFMSVNELNKFYKNAFESAKKDDLLVSLHLKATMMKVSDPVIFGHALRVFFAEAFNEFKDVFKELEVNENNGLKEIYAKVESLTDESLKTKIKAKFSEILSASAGLAMVNSTEGITNLHVPNDVIIDASLPAMLRNSGRMWDKDGELKQTLAIVPDKTYAKVYESVIANLKRKGALDPRNIGSVSNVGLMAKKAEEYGSHDKTFIANDNGEFVVLNGESREIFKFKVQKGDIFRMTQTKNDAIHAWISLALERAKLSHEPLIFWLDKKRAHDKNIIAKLEEHLNEFADVSYEILDYAAACEKTLNLIREGKNVIGVTGNVLRDYLTDLFPILELGSSSKMLSVVPLLNGGAMFETGAGGTAPILARELIAKNHLAWDSLGEYLALIASLEFLGSKNGNKKAKILSTTLDSAVSEYLKQNRSPKAGVGSPDTRSSHFYLALYWSKALAQSEISDIFKDLAQNLAQNEDKILKELSLAQDVSVDFDGYFMPNDERAMKIMRPSVTLNEIIKG</sequence>
<protein>
    <recommendedName>
        <fullName evidence="2">isocitrate dehydrogenase (NADP(+))</fullName>
        <ecNumber evidence="2">1.1.1.42</ecNumber>
    </recommendedName>
</protein>
<dbReference type="Gene3D" id="3.40.718.10">
    <property type="entry name" value="Isopropylmalate Dehydrogenase"/>
    <property type="match status" value="2"/>
</dbReference>
<evidence type="ECO:0000256" key="9">
    <source>
        <dbReference type="ARBA" id="ARBA00023554"/>
    </source>
</evidence>
<proteinExistence type="inferred from homology"/>
<evidence type="ECO:0000256" key="5">
    <source>
        <dbReference type="ARBA" id="ARBA00022723"/>
    </source>
</evidence>
<evidence type="ECO:0000256" key="8">
    <source>
        <dbReference type="ARBA" id="ARBA00023002"/>
    </source>
</evidence>
<keyword evidence="6" id="KW-0460">Magnesium</keyword>
<dbReference type="EMBL" id="JAGSSW010000004">
    <property type="protein sequence ID" value="MBR8463966.1"/>
    <property type="molecule type" value="Genomic_DNA"/>
</dbReference>
<evidence type="ECO:0000256" key="2">
    <source>
        <dbReference type="ARBA" id="ARBA00013013"/>
    </source>
</evidence>
<dbReference type="GO" id="GO:0004450">
    <property type="term" value="F:isocitrate dehydrogenase (NADP+) activity"/>
    <property type="evidence" value="ECO:0007669"/>
    <property type="project" value="UniProtKB-EC"/>
</dbReference>
<keyword evidence="3" id="KW-0329">Glyoxylate bypass</keyword>
<accession>A0ABS5HIU7</accession>
<keyword evidence="4" id="KW-0816">Tricarboxylic acid cycle</keyword>
<evidence type="ECO:0000256" key="4">
    <source>
        <dbReference type="ARBA" id="ARBA00022532"/>
    </source>
</evidence>
<keyword evidence="5" id="KW-0479">Metal-binding</keyword>
<dbReference type="PANTHER" id="PTHR36999">
    <property type="entry name" value="ISOCITRATE DEHYDROGENASE [NADP]"/>
    <property type="match status" value="1"/>
</dbReference>
<comment type="catalytic activity">
    <reaction evidence="9">
        <text>D-threo-isocitrate + NADP(+) = 2-oxoglutarate + CO2 + NADPH</text>
        <dbReference type="Rhea" id="RHEA:19629"/>
        <dbReference type="ChEBI" id="CHEBI:15562"/>
        <dbReference type="ChEBI" id="CHEBI:16526"/>
        <dbReference type="ChEBI" id="CHEBI:16810"/>
        <dbReference type="ChEBI" id="CHEBI:57783"/>
        <dbReference type="ChEBI" id="CHEBI:58349"/>
        <dbReference type="EC" id="1.1.1.42"/>
    </reaction>
</comment>
<gene>
    <name evidence="11" type="ORF">KDD93_05175</name>
</gene>
<dbReference type="PANTHER" id="PTHR36999:SF1">
    <property type="entry name" value="ISOCITRATE DEHYDROGENASE (NADP(+))"/>
    <property type="match status" value="1"/>
</dbReference>
<keyword evidence="12" id="KW-1185">Reference proteome</keyword>
<evidence type="ECO:0000256" key="1">
    <source>
        <dbReference type="ARBA" id="ARBA00001946"/>
    </source>
</evidence>
<evidence type="ECO:0000256" key="6">
    <source>
        <dbReference type="ARBA" id="ARBA00022842"/>
    </source>
</evidence>